<dbReference type="OMA" id="HYLSIRL"/>
<feature type="compositionally biased region" description="Low complexity" evidence="5">
    <location>
        <begin position="408"/>
        <end position="419"/>
    </location>
</feature>
<feature type="region of interest" description="Disordered" evidence="5">
    <location>
        <begin position="278"/>
        <end position="302"/>
    </location>
</feature>
<feature type="non-terminal residue" evidence="6">
    <location>
        <position position="577"/>
    </location>
</feature>
<organism evidence="6 7">
    <name type="scientific">Xylona heveae (strain CBS 132557 / TC161)</name>
    <dbReference type="NCBI Taxonomy" id="1328760"/>
    <lineage>
        <taxon>Eukaryota</taxon>
        <taxon>Fungi</taxon>
        <taxon>Dikarya</taxon>
        <taxon>Ascomycota</taxon>
        <taxon>Pezizomycotina</taxon>
        <taxon>Xylonomycetes</taxon>
        <taxon>Xylonales</taxon>
        <taxon>Xylonaceae</taxon>
        <taxon>Xylona</taxon>
    </lineage>
</organism>
<feature type="coiled-coil region" evidence="4">
    <location>
        <begin position="91"/>
        <end position="118"/>
    </location>
</feature>
<reference evidence="6 7" key="1">
    <citation type="journal article" date="2016" name="Fungal Biol.">
        <title>The genome of Xylona heveae provides a window into fungal endophytism.</title>
        <authorList>
            <person name="Gazis R."/>
            <person name="Kuo A."/>
            <person name="Riley R."/>
            <person name="LaButti K."/>
            <person name="Lipzen A."/>
            <person name="Lin J."/>
            <person name="Amirebrahimi M."/>
            <person name="Hesse C.N."/>
            <person name="Spatafora J.W."/>
            <person name="Henrissat B."/>
            <person name="Hainaut M."/>
            <person name="Grigoriev I.V."/>
            <person name="Hibbett D.S."/>
        </authorList>
    </citation>
    <scope>NUCLEOTIDE SEQUENCE [LARGE SCALE GENOMIC DNA]</scope>
    <source>
        <strain evidence="6 7">TC161</strain>
    </source>
</reference>
<dbReference type="Proteomes" id="UP000076632">
    <property type="component" value="Unassembled WGS sequence"/>
</dbReference>
<dbReference type="PANTHER" id="PTHR15157:SF13">
    <property type="entry name" value="AUTOPHAGY-RELATED PROTEIN 14"/>
    <property type="match status" value="1"/>
</dbReference>
<dbReference type="Pfam" id="PF10186">
    <property type="entry name" value="ATG14"/>
    <property type="match status" value="1"/>
</dbReference>
<dbReference type="OrthoDB" id="16772at2759"/>
<evidence type="ECO:0000313" key="6">
    <source>
        <dbReference type="EMBL" id="KZF26113.1"/>
    </source>
</evidence>
<dbReference type="GO" id="GO:0035493">
    <property type="term" value="P:SNARE complex assembly"/>
    <property type="evidence" value="ECO:0007669"/>
    <property type="project" value="TreeGrafter"/>
</dbReference>
<dbReference type="AlphaFoldDB" id="A0A165JDY9"/>
<accession>A0A165JDY9</accession>
<proteinExistence type="inferred from homology"/>
<dbReference type="GO" id="GO:0000149">
    <property type="term" value="F:SNARE binding"/>
    <property type="evidence" value="ECO:0007669"/>
    <property type="project" value="TreeGrafter"/>
</dbReference>
<comment type="similarity">
    <text evidence="1">Belongs to the ATG14 family.</text>
</comment>
<evidence type="ECO:0000256" key="4">
    <source>
        <dbReference type="SAM" id="Coils"/>
    </source>
</evidence>
<dbReference type="GO" id="GO:0000323">
    <property type="term" value="C:lytic vacuole"/>
    <property type="evidence" value="ECO:0007669"/>
    <property type="project" value="TreeGrafter"/>
</dbReference>
<dbReference type="PANTHER" id="PTHR15157">
    <property type="entry name" value="UV RADIATION RESISTANCE-ASSOCIATED GENE PROTEIN"/>
    <property type="match status" value="1"/>
</dbReference>
<dbReference type="GO" id="GO:0032991">
    <property type="term" value="C:protein-containing complex"/>
    <property type="evidence" value="ECO:0007669"/>
    <property type="project" value="UniProtKB-ARBA"/>
</dbReference>
<sequence length="577" mass="63077">MQCDICLRNPSSKLPFYCTTCARAAVYEVRIEHARTLLHREALGHQIDNIVSGKSGEGNAKGGLKDVNNVEQGLESNASARWTLEINKTAIQQSTGRVQELTDHAEVLRKEISNGRAEINRRRAALARRRSDISSITHDIGIRREAAAASVEKSIKRTGYRWDSLHNKTVDARVFLCREAANLYGLRQRRRRKNGVIREDYSIGGVGIVDLRDLNGVTPAQITTSMTSLAHLLVLTSHYLLLRLPAEIVLPHRDYPLPTIFSPTSSYSSREVPFPGYPLPQSSISSPPESRSGEIKQLPRPRPLFLDRPLPLLAKEDPQGYSLFIEGATLLAWDVAWVCRTQGLHAGTNTWEEICSLGKNLWQLLVAPPFQPSPKPSTMALPRSPSSKDILNRQEPAKDLSTPPKEQTSAAAAPSTTPSAAVSKRLSLGHYSHGTSHSFLNGAEGSEYMRTWKLQSPMKIVDRVKAALLGELAGAEWEVLDEHEWEDNPLESGNGAEAKAAIPASAAGIEKGARPLSKTSATHDVPIQSKASTVATQGSNQSNPLVPKQIIGANQDQAAERADGRAKGTSGWTKLKN</sequence>
<name>A0A165JDY9_XYLHT</name>
<keyword evidence="3 4" id="KW-0175">Coiled coil</keyword>
<evidence type="ECO:0000256" key="3">
    <source>
        <dbReference type="ARBA" id="ARBA00023054"/>
    </source>
</evidence>
<dbReference type="GeneID" id="28896589"/>
<dbReference type="InParanoid" id="A0A165JDY9"/>
<protein>
    <recommendedName>
        <fullName evidence="2">Autophagy-related protein 14</fullName>
    </recommendedName>
</protein>
<feature type="region of interest" description="Disordered" evidence="5">
    <location>
        <begin position="512"/>
        <end position="577"/>
    </location>
</feature>
<evidence type="ECO:0000256" key="1">
    <source>
        <dbReference type="ARBA" id="ARBA00009574"/>
    </source>
</evidence>
<evidence type="ECO:0000256" key="5">
    <source>
        <dbReference type="SAM" id="MobiDB-lite"/>
    </source>
</evidence>
<gene>
    <name evidence="6" type="ORF">L228DRAFT_242520</name>
</gene>
<dbReference type="STRING" id="1328760.A0A165JDY9"/>
<dbReference type="EMBL" id="KV407454">
    <property type="protein sequence ID" value="KZF26113.1"/>
    <property type="molecule type" value="Genomic_DNA"/>
</dbReference>
<evidence type="ECO:0000256" key="2">
    <source>
        <dbReference type="ARBA" id="ARBA00013807"/>
    </source>
</evidence>
<feature type="compositionally biased region" description="Low complexity" evidence="5">
    <location>
        <begin position="279"/>
        <end position="290"/>
    </location>
</feature>
<feature type="region of interest" description="Disordered" evidence="5">
    <location>
        <begin position="395"/>
        <end position="419"/>
    </location>
</feature>
<dbReference type="GO" id="GO:0005768">
    <property type="term" value="C:endosome"/>
    <property type="evidence" value="ECO:0007669"/>
    <property type="project" value="TreeGrafter"/>
</dbReference>
<feature type="compositionally biased region" description="Polar residues" evidence="5">
    <location>
        <begin position="529"/>
        <end position="544"/>
    </location>
</feature>
<dbReference type="RefSeq" id="XP_018191668.1">
    <property type="nucleotide sequence ID" value="XM_018331452.1"/>
</dbReference>
<dbReference type="InterPro" id="IPR018791">
    <property type="entry name" value="UV_resistance/autophagy_Atg14"/>
</dbReference>
<keyword evidence="7" id="KW-1185">Reference proteome</keyword>
<evidence type="ECO:0000313" key="7">
    <source>
        <dbReference type="Proteomes" id="UP000076632"/>
    </source>
</evidence>